<accession>A0A9X2IGI5</accession>
<dbReference type="EMBL" id="JAMOIL010000027">
    <property type="protein sequence ID" value="MCM0622058.1"/>
    <property type="molecule type" value="Genomic_DNA"/>
</dbReference>
<dbReference type="InterPro" id="IPR013538">
    <property type="entry name" value="ASHA1/2-like_C"/>
</dbReference>
<dbReference type="Gene3D" id="3.30.70.100">
    <property type="match status" value="1"/>
</dbReference>
<dbReference type="InterPro" id="IPR011008">
    <property type="entry name" value="Dimeric_a/b-barrel"/>
</dbReference>
<dbReference type="SUPFAM" id="SSF55961">
    <property type="entry name" value="Bet v1-like"/>
    <property type="match status" value="1"/>
</dbReference>
<reference evidence="4" key="1">
    <citation type="submission" date="2022-05" db="EMBL/GenBank/DDBJ databases">
        <authorList>
            <person name="Tuo L."/>
        </authorList>
    </citation>
    <scope>NUCLEOTIDE SEQUENCE</scope>
    <source>
        <strain evidence="4">BSK12Z-4</strain>
    </source>
</reference>
<dbReference type="Pfam" id="PF03992">
    <property type="entry name" value="ABM"/>
    <property type="match status" value="1"/>
</dbReference>
<protein>
    <submittedName>
        <fullName evidence="4">SRPBCC domain-containing protein</fullName>
    </submittedName>
</protein>
<dbReference type="InterPro" id="IPR023393">
    <property type="entry name" value="START-like_dom_sf"/>
</dbReference>
<comment type="similarity">
    <text evidence="1">Belongs to the AHA1 family.</text>
</comment>
<feature type="domain" description="ABM" evidence="2">
    <location>
        <begin position="176"/>
        <end position="224"/>
    </location>
</feature>
<feature type="domain" description="Activator of Hsp90 ATPase homologue 1/2-like C-terminal" evidence="3">
    <location>
        <begin position="13"/>
        <end position="153"/>
    </location>
</feature>
<evidence type="ECO:0000259" key="3">
    <source>
        <dbReference type="Pfam" id="PF08327"/>
    </source>
</evidence>
<evidence type="ECO:0000259" key="2">
    <source>
        <dbReference type="Pfam" id="PF03992"/>
    </source>
</evidence>
<dbReference type="AlphaFoldDB" id="A0A9X2IGI5"/>
<name>A0A9X2IGI5_9ACTN</name>
<gene>
    <name evidence="4" type="ORF">M8330_17335</name>
</gene>
<evidence type="ECO:0000256" key="1">
    <source>
        <dbReference type="ARBA" id="ARBA00006817"/>
    </source>
</evidence>
<evidence type="ECO:0000313" key="5">
    <source>
        <dbReference type="Proteomes" id="UP001139485"/>
    </source>
</evidence>
<organism evidence="4 5">
    <name type="scientific">Nocardioides bruguierae</name>
    <dbReference type="NCBI Taxonomy" id="2945102"/>
    <lineage>
        <taxon>Bacteria</taxon>
        <taxon>Bacillati</taxon>
        <taxon>Actinomycetota</taxon>
        <taxon>Actinomycetes</taxon>
        <taxon>Propionibacteriales</taxon>
        <taxon>Nocardioidaceae</taxon>
        <taxon>Nocardioides</taxon>
    </lineage>
</organism>
<dbReference type="Gene3D" id="3.30.530.20">
    <property type="match status" value="1"/>
</dbReference>
<dbReference type="Pfam" id="PF08327">
    <property type="entry name" value="AHSA1"/>
    <property type="match status" value="1"/>
</dbReference>
<dbReference type="SUPFAM" id="SSF54909">
    <property type="entry name" value="Dimeric alpha+beta barrel"/>
    <property type="match status" value="1"/>
</dbReference>
<comment type="caution">
    <text evidence="4">The sequence shown here is derived from an EMBL/GenBank/DDBJ whole genome shotgun (WGS) entry which is preliminary data.</text>
</comment>
<evidence type="ECO:0000313" key="4">
    <source>
        <dbReference type="EMBL" id="MCM0622058.1"/>
    </source>
</evidence>
<keyword evidence="5" id="KW-1185">Reference proteome</keyword>
<dbReference type="RefSeq" id="WP_250828349.1">
    <property type="nucleotide sequence ID" value="NZ_JAMOIL010000027.1"/>
</dbReference>
<dbReference type="InterPro" id="IPR007138">
    <property type="entry name" value="ABM_dom"/>
</dbReference>
<sequence length="248" mass="26469">MTRTDQAALRLAAAPPEVFAALVGREALEAWLPPAGMTGRFEHFDPRTGGSYRLVLAYDDGGQGAQQGKTTAGSDVVEARYVEVEPGARVVQAVDFVSDDPAFAGTMTMTWEVAPRGDGTLVRVRAEDVPAGIDAEVHTAALASSLDNLARHLGEAHVVLRGVLVCRDESETRVVTDHLDEHVALTRAEPGCLDFAVHPGAEPRTWSVAERFVDADAFRAHQARIATSAWGAATAGIERRYEVTGLDG</sequence>
<dbReference type="Proteomes" id="UP001139485">
    <property type="component" value="Unassembled WGS sequence"/>
</dbReference>
<proteinExistence type="inferred from homology"/>